<accession>A0A1Y1VVG5</accession>
<name>A0A1Y1VVG5_9FUNG</name>
<feature type="compositionally biased region" description="Basic and acidic residues" evidence="1">
    <location>
        <begin position="52"/>
        <end position="69"/>
    </location>
</feature>
<keyword evidence="3" id="KW-1185">Reference proteome</keyword>
<comment type="caution">
    <text evidence="2">The sequence shown here is derived from an EMBL/GenBank/DDBJ whole genome shotgun (WGS) entry which is preliminary data.</text>
</comment>
<sequence length="148" mass="17705">MYKYFTRFQKYLPSQRKKKINISISTQLTIFFEDYFIIHWSNNKNYTKKNHNKNEENFTKETQSKKNEKGYKAYKRDNDLCILEISISRLKFLSSDFNFDKFKINSKRNLNRMSQMSQINQSTYSISFTTTSSSSNSSDFLHSTPFIS</sequence>
<reference evidence="2 3" key="1">
    <citation type="submission" date="2016-08" db="EMBL/GenBank/DDBJ databases">
        <title>A Parts List for Fungal Cellulosomes Revealed by Comparative Genomics.</title>
        <authorList>
            <consortium name="DOE Joint Genome Institute"/>
            <person name="Haitjema C.H."/>
            <person name="Gilmore S.P."/>
            <person name="Henske J.K."/>
            <person name="Solomon K.V."/>
            <person name="De Groot R."/>
            <person name="Kuo A."/>
            <person name="Mondo S.J."/>
            <person name="Salamov A.A."/>
            <person name="Labutti K."/>
            <person name="Zhao Z."/>
            <person name="Chiniquy J."/>
            <person name="Barry K."/>
            <person name="Brewer H.M."/>
            <person name="Purvine S.O."/>
            <person name="Wright A.T."/>
            <person name="Boxma B."/>
            <person name="Van Alen T."/>
            <person name="Hackstein J.H."/>
            <person name="Baker S.E."/>
            <person name="Grigoriev I.V."/>
            <person name="O'Malley M.A."/>
        </authorList>
    </citation>
    <scope>NUCLEOTIDE SEQUENCE [LARGE SCALE GENOMIC DNA]</scope>
    <source>
        <strain evidence="2 3">S4</strain>
    </source>
</reference>
<proteinExistence type="predicted"/>
<evidence type="ECO:0000313" key="3">
    <source>
        <dbReference type="Proteomes" id="UP000193944"/>
    </source>
</evidence>
<evidence type="ECO:0000256" key="1">
    <source>
        <dbReference type="SAM" id="MobiDB-lite"/>
    </source>
</evidence>
<organism evidence="2 3">
    <name type="scientific">Anaeromyces robustus</name>
    <dbReference type="NCBI Taxonomy" id="1754192"/>
    <lineage>
        <taxon>Eukaryota</taxon>
        <taxon>Fungi</taxon>
        <taxon>Fungi incertae sedis</taxon>
        <taxon>Chytridiomycota</taxon>
        <taxon>Chytridiomycota incertae sedis</taxon>
        <taxon>Neocallimastigomycetes</taxon>
        <taxon>Neocallimastigales</taxon>
        <taxon>Neocallimastigaceae</taxon>
        <taxon>Anaeromyces</taxon>
    </lineage>
</organism>
<dbReference type="Proteomes" id="UP000193944">
    <property type="component" value="Unassembled WGS sequence"/>
</dbReference>
<dbReference type="EMBL" id="MCFG01000470">
    <property type="protein sequence ID" value="ORX65282.1"/>
    <property type="molecule type" value="Genomic_DNA"/>
</dbReference>
<gene>
    <name evidence="2" type="ORF">BCR32DRAFT_286595</name>
</gene>
<evidence type="ECO:0000313" key="2">
    <source>
        <dbReference type="EMBL" id="ORX65282.1"/>
    </source>
</evidence>
<reference evidence="2 3" key="2">
    <citation type="submission" date="2016-08" db="EMBL/GenBank/DDBJ databases">
        <title>Pervasive Adenine N6-methylation of Active Genes in Fungi.</title>
        <authorList>
            <consortium name="DOE Joint Genome Institute"/>
            <person name="Mondo S.J."/>
            <person name="Dannebaum R.O."/>
            <person name="Kuo R.C."/>
            <person name="Labutti K."/>
            <person name="Haridas S."/>
            <person name="Kuo A."/>
            <person name="Salamov A."/>
            <person name="Ahrendt S.R."/>
            <person name="Lipzen A."/>
            <person name="Sullivan W."/>
            <person name="Andreopoulos W.B."/>
            <person name="Clum A."/>
            <person name="Lindquist E."/>
            <person name="Daum C."/>
            <person name="Ramamoorthy G.K."/>
            <person name="Gryganskyi A."/>
            <person name="Culley D."/>
            <person name="Magnuson J.K."/>
            <person name="James T.Y."/>
            <person name="O'Malley M.A."/>
            <person name="Stajich J.E."/>
            <person name="Spatafora J.W."/>
            <person name="Visel A."/>
            <person name="Grigoriev I.V."/>
        </authorList>
    </citation>
    <scope>NUCLEOTIDE SEQUENCE [LARGE SCALE GENOMIC DNA]</scope>
    <source>
        <strain evidence="2 3">S4</strain>
    </source>
</reference>
<feature type="region of interest" description="Disordered" evidence="1">
    <location>
        <begin position="48"/>
        <end position="69"/>
    </location>
</feature>
<protein>
    <submittedName>
        <fullName evidence="2">Uncharacterized protein</fullName>
    </submittedName>
</protein>
<dbReference type="AlphaFoldDB" id="A0A1Y1VVG5"/>